<feature type="region of interest" description="Disordered" evidence="2">
    <location>
        <begin position="213"/>
        <end position="243"/>
    </location>
</feature>
<evidence type="ECO:0000313" key="4">
    <source>
        <dbReference type="EMBL" id="QDZ25011.1"/>
    </source>
</evidence>
<dbReference type="EMBL" id="CP031048">
    <property type="protein sequence ID" value="QDZ25011.1"/>
    <property type="molecule type" value="Genomic_DNA"/>
</dbReference>
<keyword evidence="5" id="KW-1185">Reference proteome</keyword>
<feature type="compositionally biased region" description="Basic and acidic residues" evidence="2">
    <location>
        <begin position="293"/>
        <end position="303"/>
    </location>
</feature>
<proteinExistence type="predicted"/>
<feature type="coiled-coil region" evidence="1">
    <location>
        <begin position="21"/>
        <end position="76"/>
    </location>
</feature>
<evidence type="ECO:0000256" key="3">
    <source>
        <dbReference type="SAM" id="SignalP"/>
    </source>
</evidence>
<organism evidence="4 5">
    <name type="scientific">Chloropicon primus</name>
    <dbReference type="NCBI Taxonomy" id="1764295"/>
    <lineage>
        <taxon>Eukaryota</taxon>
        <taxon>Viridiplantae</taxon>
        <taxon>Chlorophyta</taxon>
        <taxon>Chloropicophyceae</taxon>
        <taxon>Chloropicales</taxon>
        <taxon>Chloropicaceae</taxon>
        <taxon>Chloropicon</taxon>
    </lineage>
</organism>
<name>A0A5B8MXD7_9CHLO</name>
<accession>A0A5B8MXD7</accession>
<keyword evidence="3" id="KW-0732">Signal</keyword>
<protein>
    <submittedName>
        <fullName evidence="4">Uncharacterized protein</fullName>
    </submittedName>
</protein>
<gene>
    <name evidence="4" type="ORF">A3770_15p75290</name>
</gene>
<feature type="signal peptide" evidence="3">
    <location>
        <begin position="1"/>
        <end position="16"/>
    </location>
</feature>
<feature type="chain" id="PRO_5023089936" evidence="3">
    <location>
        <begin position="17"/>
        <end position="332"/>
    </location>
</feature>
<evidence type="ECO:0000256" key="1">
    <source>
        <dbReference type="SAM" id="Coils"/>
    </source>
</evidence>
<reference evidence="4 5" key="1">
    <citation type="submission" date="2018-07" db="EMBL/GenBank/DDBJ databases">
        <title>The complete nuclear genome of the prasinophyte Chloropicon primus (CCMP1205).</title>
        <authorList>
            <person name="Pombert J.-F."/>
            <person name="Otis C."/>
            <person name="Turmel M."/>
            <person name="Lemieux C."/>
        </authorList>
    </citation>
    <scope>NUCLEOTIDE SEQUENCE [LARGE SCALE GENOMIC DNA]</scope>
    <source>
        <strain evidence="4 5">CCMP1205</strain>
    </source>
</reference>
<evidence type="ECO:0000256" key="2">
    <source>
        <dbReference type="SAM" id="MobiDB-lite"/>
    </source>
</evidence>
<sequence length="332" mass="36467">MAAGAIIGCVLGAAFATEAQRRGNREERKQREAELKNLEENLESLKVEKETKEKAAEVMEKAKVALEDKIAELEKFAAARGQEAAKEKETRERLVASLKARVKSVMDAISNQDTMEKEVLVKIMHNLLEEDLFGEKKVMSATDENTLSVSEHGNVTVKNTMASPARMFKLGSNRGTKVFQDSTNSAGGARFRIPLFSKQEQVVQPQLLSSSTVSKFTTRPRKSLPTAATSKHERAGVKPSCDAEGSALSDRECIVSPGKSSLIMKGGKRELDGKKKKGVLERQFKIALFDSKGKKENAEKAEAEDGTANKLDVHDVEYEENENYGSSMVITV</sequence>
<feature type="region of interest" description="Disordered" evidence="2">
    <location>
        <begin position="293"/>
        <end position="313"/>
    </location>
</feature>
<evidence type="ECO:0000313" key="5">
    <source>
        <dbReference type="Proteomes" id="UP000316726"/>
    </source>
</evidence>
<dbReference type="AlphaFoldDB" id="A0A5B8MXD7"/>
<dbReference type="Proteomes" id="UP000316726">
    <property type="component" value="Chromosome 15"/>
</dbReference>
<keyword evidence="1" id="KW-0175">Coiled coil</keyword>